<organism evidence="2 3">
    <name type="scientific">Psittacicella hinzii</name>
    <dbReference type="NCBI Taxonomy" id="2028575"/>
    <lineage>
        <taxon>Bacteria</taxon>
        <taxon>Pseudomonadati</taxon>
        <taxon>Pseudomonadota</taxon>
        <taxon>Gammaproteobacteria</taxon>
        <taxon>Pasteurellales</taxon>
        <taxon>Psittacicellaceae</taxon>
        <taxon>Psittacicella</taxon>
    </lineage>
</organism>
<feature type="domain" description="ABM" evidence="1">
    <location>
        <begin position="135"/>
        <end position="205"/>
    </location>
</feature>
<dbReference type="InterPro" id="IPR011008">
    <property type="entry name" value="Dimeric_a/b-barrel"/>
</dbReference>
<name>A0A3A1Y1E7_9GAMM</name>
<proteinExistence type="predicted"/>
<accession>A0A3A1Y1E7</accession>
<evidence type="ECO:0000259" key="1">
    <source>
        <dbReference type="Pfam" id="PF03992"/>
    </source>
</evidence>
<reference evidence="2 3" key="1">
    <citation type="submission" date="2017-08" db="EMBL/GenBank/DDBJ databases">
        <title>Reclassification of Bisgaard taxon 37 and 44.</title>
        <authorList>
            <person name="Christensen H."/>
        </authorList>
    </citation>
    <scope>NUCLEOTIDE SEQUENCE [LARGE SCALE GENOMIC DNA]</scope>
    <source>
        <strain evidence="2 3">B96_3</strain>
    </source>
</reference>
<keyword evidence="3" id="KW-1185">Reference proteome</keyword>
<dbReference type="Gene3D" id="3.30.70.100">
    <property type="match status" value="1"/>
</dbReference>
<dbReference type="AlphaFoldDB" id="A0A3A1Y1E7"/>
<dbReference type="Proteomes" id="UP000265691">
    <property type="component" value="Unassembled WGS sequence"/>
</dbReference>
<protein>
    <recommendedName>
        <fullName evidence="1">ABM domain-containing protein</fullName>
    </recommendedName>
</protein>
<sequence length="240" mass="27837">MYVSFAKAEVSLKQLDTSNNEPILKISELDIVPEQELIFNQVLQLKMLTSLSGRHNILGMFALKDENNSRVSYLVELYADSATYSAYQVSPEQQNFDFNLRQMIASKPKETVLRSKYVYNKEAISSLAHNKVSFTEIEIKDKKEGEFQQRLMDLVEHAKSSISGVTTLYIAQSYEKSNIWYVITVFDTQKQYKNYLRSSIYRNLIAKDSTVVKRHNEVEVTANFLMGQRLVQINRFNYQP</sequence>
<evidence type="ECO:0000313" key="3">
    <source>
        <dbReference type="Proteomes" id="UP000265691"/>
    </source>
</evidence>
<gene>
    <name evidence="2" type="ORF">CKF54_07885</name>
</gene>
<dbReference type="SUPFAM" id="SSF54909">
    <property type="entry name" value="Dimeric alpha+beta barrel"/>
    <property type="match status" value="1"/>
</dbReference>
<comment type="caution">
    <text evidence="2">The sequence shown here is derived from an EMBL/GenBank/DDBJ whole genome shotgun (WGS) entry which is preliminary data.</text>
</comment>
<dbReference type="InterPro" id="IPR007138">
    <property type="entry name" value="ABM_dom"/>
</dbReference>
<dbReference type="EMBL" id="NRHC01000146">
    <property type="protein sequence ID" value="RIY31058.1"/>
    <property type="molecule type" value="Genomic_DNA"/>
</dbReference>
<dbReference type="Pfam" id="PF03992">
    <property type="entry name" value="ABM"/>
    <property type="match status" value="1"/>
</dbReference>
<evidence type="ECO:0000313" key="2">
    <source>
        <dbReference type="EMBL" id="RIY31058.1"/>
    </source>
</evidence>